<dbReference type="RefSeq" id="WP_284303033.1">
    <property type="nucleotide sequence ID" value="NZ_BSUO01000001.1"/>
</dbReference>
<comment type="caution">
    <text evidence="2">The sequence shown here is derived from an EMBL/GenBank/DDBJ whole genome shotgun (WGS) entry which is preliminary data.</text>
</comment>
<dbReference type="InterPro" id="IPR011330">
    <property type="entry name" value="Glyco_hydro/deAcase_b/a-brl"/>
</dbReference>
<feature type="domain" description="NodB homology" evidence="1">
    <location>
        <begin position="33"/>
        <end position="225"/>
    </location>
</feature>
<keyword evidence="3" id="KW-1185">Reference proteome</keyword>
<proteinExistence type="predicted"/>
<dbReference type="PANTHER" id="PTHR10587:SF137">
    <property type="entry name" value="4-DEOXY-4-FORMAMIDO-L-ARABINOSE-PHOSPHOUNDECAPRENOL DEFORMYLASE ARND-RELATED"/>
    <property type="match status" value="1"/>
</dbReference>
<dbReference type="Pfam" id="PF01522">
    <property type="entry name" value="Polysacc_deac_1"/>
    <property type="match status" value="1"/>
</dbReference>
<dbReference type="InterPro" id="IPR050248">
    <property type="entry name" value="Polysacc_deacetylase_ArnD"/>
</dbReference>
<evidence type="ECO:0000313" key="2">
    <source>
        <dbReference type="EMBL" id="GMA39037.1"/>
    </source>
</evidence>
<dbReference type="Gene3D" id="3.20.20.370">
    <property type="entry name" value="Glycoside hydrolase/deacetylase"/>
    <property type="match status" value="1"/>
</dbReference>
<dbReference type="InterPro" id="IPR002509">
    <property type="entry name" value="NODB_dom"/>
</dbReference>
<evidence type="ECO:0000259" key="1">
    <source>
        <dbReference type="PROSITE" id="PS51677"/>
    </source>
</evidence>
<protein>
    <recommendedName>
        <fullName evidence="1">NodB homology domain-containing protein</fullName>
    </recommendedName>
</protein>
<organism evidence="2 3">
    <name type="scientific">Mobilicoccus caccae</name>
    <dbReference type="NCBI Taxonomy" id="1859295"/>
    <lineage>
        <taxon>Bacteria</taxon>
        <taxon>Bacillati</taxon>
        <taxon>Actinomycetota</taxon>
        <taxon>Actinomycetes</taxon>
        <taxon>Micrococcales</taxon>
        <taxon>Dermatophilaceae</taxon>
        <taxon>Mobilicoccus</taxon>
    </lineage>
</organism>
<gene>
    <name evidence="2" type="ORF">GCM10025883_10820</name>
</gene>
<sequence>MTLVHDLKLAAMRVLEKAPDAIGSVSSVRTDEAIIVPTFDDGPTPRRTHDVLRALADHEATATFFVLMTSVRANRGLLDEVVAAGHEVGLHGMDHRHLPTLSRAEATEMITRGKAELEDALGLPVRWFRPPHGDQSVETWRIIREAGMESVIWSGTSWDWNPDATQDERVAKATANLDRGTILLFHDGHAGPADLGDPVPEPDLDRYELLDRVLRIAQARGLRAVSLGRALERGSVVTRPHFNLHPKHLAAAVRR</sequence>
<dbReference type="PANTHER" id="PTHR10587">
    <property type="entry name" value="GLYCOSYL TRANSFERASE-RELATED"/>
    <property type="match status" value="1"/>
</dbReference>
<dbReference type="Proteomes" id="UP001157126">
    <property type="component" value="Unassembled WGS sequence"/>
</dbReference>
<dbReference type="PROSITE" id="PS51677">
    <property type="entry name" value="NODB"/>
    <property type="match status" value="1"/>
</dbReference>
<reference evidence="3" key="1">
    <citation type="journal article" date="2019" name="Int. J. Syst. Evol. Microbiol.">
        <title>The Global Catalogue of Microorganisms (GCM) 10K type strain sequencing project: providing services to taxonomists for standard genome sequencing and annotation.</title>
        <authorList>
            <consortium name="The Broad Institute Genomics Platform"/>
            <consortium name="The Broad Institute Genome Sequencing Center for Infectious Disease"/>
            <person name="Wu L."/>
            <person name="Ma J."/>
        </authorList>
    </citation>
    <scope>NUCLEOTIDE SEQUENCE [LARGE SCALE GENOMIC DNA]</scope>
    <source>
        <strain evidence="3">NBRC 113072</strain>
    </source>
</reference>
<dbReference type="EMBL" id="BSUO01000001">
    <property type="protein sequence ID" value="GMA39037.1"/>
    <property type="molecule type" value="Genomic_DNA"/>
</dbReference>
<evidence type="ECO:0000313" key="3">
    <source>
        <dbReference type="Proteomes" id="UP001157126"/>
    </source>
</evidence>
<accession>A0ABQ6IQN1</accession>
<name>A0ABQ6IQN1_9MICO</name>
<dbReference type="SUPFAM" id="SSF88713">
    <property type="entry name" value="Glycoside hydrolase/deacetylase"/>
    <property type="match status" value="1"/>
</dbReference>